<reference evidence="1" key="1">
    <citation type="journal article" date="2014" name="Front. Microbiol.">
        <title>High frequency of phylogenetically diverse reductive dehalogenase-homologous genes in deep subseafloor sedimentary metagenomes.</title>
        <authorList>
            <person name="Kawai M."/>
            <person name="Futagami T."/>
            <person name="Toyoda A."/>
            <person name="Takaki Y."/>
            <person name="Nishi S."/>
            <person name="Hori S."/>
            <person name="Arai W."/>
            <person name="Tsubouchi T."/>
            <person name="Morono Y."/>
            <person name="Uchiyama I."/>
            <person name="Ito T."/>
            <person name="Fujiyama A."/>
            <person name="Inagaki F."/>
            <person name="Takami H."/>
        </authorList>
    </citation>
    <scope>NUCLEOTIDE SEQUENCE</scope>
    <source>
        <strain evidence="1">Expedition CK06-06</strain>
    </source>
</reference>
<evidence type="ECO:0000313" key="1">
    <source>
        <dbReference type="EMBL" id="GAH12988.1"/>
    </source>
</evidence>
<sequence>MKKIAFSRGHVLDTGEGERLSRGDLVEFIIEAKEPKWTAINVRFIKRADNTSSEQEALSIHPNFGANIESGTLRSTGSESTFDHTAGVLRNDLFHPSSSFVASSHWEGPKPGFYFTNGSLGQGYYSQAARSNHNSVQTKAPS</sequence>
<protein>
    <submittedName>
        <fullName evidence="1">Uncharacterized protein</fullName>
    </submittedName>
</protein>
<proteinExistence type="predicted"/>
<feature type="non-terminal residue" evidence="1">
    <location>
        <position position="142"/>
    </location>
</feature>
<organism evidence="1">
    <name type="scientific">marine sediment metagenome</name>
    <dbReference type="NCBI Taxonomy" id="412755"/>
    <lineage>
        <taxon>unclassified sequences</taxon>
        <taxon>metagenomes</taxon>
        <taxon>ecological metagenomes</taxon>
    </lineage>
</organism>
<accession>X1EWL0</accession>
<dbReference type="AlphaFoldDB" id="X1EWL0"/>
<name>X1EWL0_9ZZZZ</name>
<gene>
    <name evidence="1" type="ORF">S01H4_61691</name>
</gene>
<comment type="caution">
    <text evidence="1">The sequence shown here is derived from an EMBL/GenBank/DDBJ whole genome shotgun (WGS) entry which is preliminary data.</text>
</comment>
<dbReference type="EMBL" id="BART01036638">
    <property type="protein sequence ID" value="GAH12988.1"/>
    <property type="molecule type" value="Genomic_DNA"/>
</dbReference>